<feature type="compositionally biased region" description="Basic and acidic residues" evidence="1">
    <location>
        <begin position="123"/>
        <end position="139"/>
    </location>
</feature>
<dbReference type="EMBL" id="JXTC01000163">
    <property type="protein sequence ID" value="PON84381.1"/>
    <property type="molecule type" value="Genomic_DNA"/>
</dbReference>
<dbReference type="Proteomes" id="UP000237000">
    <property type="component" value="Unassembled WGS sequence"/>
</dbReference>
<sequence length="173" mass="20643">MEIWHFKLHRRYVRKPESKNIKNLTSCHKLKNHHESVCYKCQNKRPVKNSLCHLKKSALNRRAVDSLFWRTKKSVGQYFFYVQVSLCKVQWLLRNTRDRFIRVPASNVSNNHGCQSSRVKRKSSLESRHSSRITQEKPRSRARFRMIGRNEVNREENSVFFLMLKQVTAIGLI</sequence>
<organism evidence="2 3">
    <name type="scientific">Trema orientale</name>
    <name type="common">Charcoal tree</name>
    <name type="synonym">Celtis orientalis</name>
    <dbReference type="NCBI Taxonomy" id="63057"/>
    <lineage>
        <taxon>Eukaryota</taxon>
        <taxon>Viridiplantae</taxon>
        <taxon>Streptophyta</taxon>
        <taxon>Embryophyta</taxon>
        <taxon>Tracheophyta</taxon>
        <taxon>Spermatophyta</taxon>
        <taxon>Magnoliopsida</taxon>
        <taxon>eudicotyledons</taxon>
        <taxon>Gunneridae</taxon>
        <taxon>Pentapetalae</taxon>
        <taxon>rosids</taxon>
        <taxon>fabids</taxon>
        <taxon>Rosales</taxon>
        <taxon>Cannabaceae</taxon>
        <taxon>Trema</taxon>
    </lineage>
</organism>
<proteinExistence type="predicted"/>
<feature type="region of interest" description="Disordered" evidence="1">
    <location>
        <begin position="109"/>
        <end position="140"/>
    </location>
</feature>
<protein>
    <submittedName>
        <fullName evidence="2">Uncharacterized protein</fullName>
    </submittedName>
</protein>
<comment type="caution">
    <text evidence="2">The sequence shown here is derived from an EMBL/GenBank/DDBJ whole genome shotgun (WGS) entry which is preliminary data.</text>
</comment>
<evidence type="ECO:0000256" key="1">
    <source>
        <dbReference type="SAM" id="MobiDB-lite"/>
    </source>
</evidence>
<evidence type="ECO:0000313" key="3">
    <source>
        <dbReference type="Proteomes" id="UP000237000"/>
    </source>
</evidence>
<evidence type="ECO:0000313" key="2">
    <source>
        <dbReference type="EMBL" id="PON84381.1"/>
    </source>
</evidence>
<name>A0A2P5EFR2_TREOI</name>
<reference evidence="3" key="1">
    <citation type="submission" date="2016-06" db="EMBL/GenBank/DDBJ databases">
        <title>Parallel loss of symbiosis genes in relatives of nitrogen-fixing non-legume Parasponia.</title>
        <authorList>
            <person name="Van Velzen R."/>
            <person name="Holmer R."/>
            <person name="Bu F."/>
            <person name="Rutten L."/>
            <person name="Van Zeijl A."/>
            <person name="Liu W."/>
            <person name="Santuari L."/>
            <person name="Cao Q."/>
            <person name="Sharma T."/>
            <person name="Shen D."/>
            <person name="Roswanjaya Y."/>
            <person name="Wardhani T."/>
            <person name="Kalhor M.S."/>
            <person name="Jansen J."/>
            <person name="Van den Hoogen J."/>
            <person name="Gungor B."/>
            <person name="Hartog M."/>
            <person name="Hontelez J."/>
            <person name="Verver J."/>
            <person name="Yang W.-C."/>
            <person name="Schijlen E."/>
            <person name="Repin R."/>
            <person name="Schilthuizen M."/>
            <person name="Schranz E."/>
            <person name="Heidstra R."/>
            <person name="Miyata K."/>
            <person name="Fedorova E."/>
            <person name="Kohlen W."/>
            <person name="Bisseling T."/>
            <person name="Smit S."/>
            <person name="Geurts R."/>
        </authorList>
    </citation>
    <scope>NUCLEOTIDE SEQUENCE [LARGE SCALE GENOMIC DNA]</scope>
    <source>
        <strain evidence="3">cv. RG33-2</strain>
    </source>
</reference>
<dbReference type="AlphaFoldDB" id="A0A2P5EFR2"/>
<keyword evidence="3" id="KW-1185">Reference proteome</keyword>
<accession>A0A2P5EFR2</accession>
<gene>
    <name evidence="2" type="ORF">TorRG33x02_198410</name>
</gene>
<dbReference type="InParanoid" id="A0A2P5EFR2"/>